<dbReference type="HOGENOM" id="CLU_2797613_0_0_1"/>
<dbReference type="AlphaFoldDB" id="A0A0D9WAX5"/>
<evidence type="ECO:0000313" key="3">
    <source>
        <dbReference type="Proteomes" id="UP000032180"/>
    </source>
</evidence>
<reference evidence="2 3" key="1">
    <citation type="submission" date="2012-08" db="EMBL/GenBank/DDBJ databases">
        <title>Oryza genome evolution.</title>
        <authorList>
            <person name="Wing R.A."/>
        </authorList>
    </citation>
    <scope>NUCLEOTIDE SEQUENCE</scope>
</reference>
<feature type="compositionally biased region" description="Basic residues" evidence="1">
    <location>
        <begin position="1"/>
        <end position="10"/>
    </location>
</feature>
<organism evidence="2 3">
    <name type="scientific">Leersia perrieri</name>
    <dbReference type="NCBI Taxonomy" id="77586"/>
    <lineage>
        <taxon>Eukaryota</taxon>
        <taxon>Viridiplantae</taxon>
        <taxon>Streptophyta</taxon>
        <taxon>Embryophyta</taxon>
        <taxon>Tracheophyta</taxon>
        <taxon>Spermatophyta</taxon>
        <taxon>Magnoliopsida</taxon>
        <taxon>Liliopsida</taxon>
        <taxon>Poales</taxon>
        <taxon>Poaceae</taxon>
        <taxon>BOP clade</taxon>
        <taxon>Oryzoideae</taxon>
        <taxon>Oryzeae</taxon>
        <taxon>Oryzinae</taxon>
        <taxon>Leersia</taxon>
    </lineage>
</organism>
<accession>A0A0D9WAX5</accession>
<sequence length="68" mass="7046">MRKEKTRRTQRNSLGSGCGSSRGGGEVSRWIEESTPAPAAAAAVAVAAGSRSPYPHLHPCPVLTPSMA</sequence>
<dbReference type="Proteomes" id="UP000032180">
    <property type="component" value="Chromosome 4"/>
</dbReference>
<keyword evidence="3" id="KW-1185">Reference proteome</keyword>
<feature type="compositionally biased region" description="Gly residues" evidence="1">
    <location>
        <begin position="16"/>
        <end position="26"/>
    </location>
</feature>
<dbReference type="Gramene" id="LPERR04G24450.1">
    <property type="protein sequence ID" value="LPERR04G24450.1"/>
    <property type="gene ID" value="LPERR04G24450"/>
</dbReference>
<name>A0A0D9WAX5_9ORYZ</name>
<feature type="region of interest" description="Disordered" evidence="1">
    <location>
        <begin position="1"/>
        <end position="39"/>
    </location>
</feature>
<protein>
    <submittedName>
        <fullName evidence="2">Uncharacterized protein</fullName>
    </submittedName>
</protein>
<proteinExistence type="predicted"/>
<evidence type="ECO:0000256" key="1">
    <source>
        <dbReference type="SAM" id="MobiDB-lite"/>
    </source>
</evidence>
<evidence type="ECO:0000313" key="2">
    <source>
        <dbReference type="EnsemblPlants" id="LPERR04G24450.1"/>
    </source>
</evidence>
<dbReference type="EnsemblPlants" id="LPERR04G24450.1">
    <property type="protein sequence ID" value="LPERR04G24450.1"/>
    <property type="gene ID" value="LPERR04G24450"/>
</dbReference>
<reference evidence="2" key="3">
    <citation type="submission" date="2015-04" db="UniProtKB">
        <authorList>
            <consortium name="EnsemblPlants"/>
        </authorList>
    </citation>
    <scope>IDENTIFICATION</scope>
</reference>
<reference evidence="3" key="2">
    <citation type="submission" date="2013-12" db="EMBL/GenBank/DDBJ databases">
        <authorList>
            <person name="Yu Y."/>
            <person name="Lee S."/>
            <person name="de Baynast K."/>
            <person name="Wissotski M."/>
            <person name="Liu L."/>
            <person name="Talag J."/>
            <person name="Goicoechea J."/>
            <person name="Angelova A."/>
            <person name="Jetty R."/>
            <person name="Kudrna D."/>
            <person name="Golser W."/>
            <person name="Rivera L."/>
            <person name="Zhang J."/>
            <person name="Wing R."/>
        </authorList>
    </citation>
    <scope>NUCLEOTIDE SEQUENCE</scope>
</reference>